<evidence type="ECO:0000313" key="2">
    <source>
        <dbReference type="Proteomes" id="UP000275408"/>
    </source>
</evidence>
<sequence length="95" mass="11159">MEKNFKKKEAKEKSGCSSMSKAYKFTVDLGYLHDIKGNYYFSIFYLFFTNYRRRKSEFKLLSINEKERATPHLGVSWKGCLPRELMGPCLEDVLA</sequence>
<proteinExistence type="predicted"/>
<gene>
    <name evidence="1" type="ORF">pdam_00012201</name>
</gene>
<keyword evidence="2" id="KW-1185">Reference proteome</keyword>
<protein>
    <submittedName>
        <fullName evidence="1">Uncharacterized protein</fullName>
    </submittedName>
</protein>
<dbReference type="AlphaFoldDB" id="A0A3M6UDX0"/>
<reference evidence="1 2" key="1">
    <citation type="journal article" date="2018" name="Sci. Rep.">
        <title>Comparative analysis of the Pocillopora damicornis genome highlights role of immune system in coral evolution.</title>
        <authorList>
            <person name="Cunning R."/>
            <person name="Bay R.A."/>
            <person name="Gillette P."/>
            <person name="Baker A.C."/>
            <person name="Traylor-Knowles N."/>
        </authorList>
    </citation>
    <scope>NUCLEOTIDE SEQUENCE [LARGE SCALE GENOMIC DNA]</scope>
    <source>
        <strain evidence="1">RSMAS</strain>
        <tissue evidence="1">Whole animal</tissue>
    </source>
</reference>
<organism evidence="1 2">
    <name type="scientific">Pocillopora damicornis</name>
    <name type="common">Cauliflower coral</name>
    <name type="synonym">Millepora damicornis</name>
    <dbReference type="NCBI Taxonomy" id="46731"/>
    <lineage>
        <taxon>Eukaryota</taxon>
        <taxon>Metazoa</taxon>
        <taxon>Cnidaria</taxon>
        <taxon>Anthozoa</taxon>
        <taxon>Hexacorallia</taxon>
        <taxon>Scleractinia</taxon>
        <taxon>Astrocoeniina</taxon>
        <taxon>Pocilloporidae</taxon>
        <taxon>Pocillopora</taxon>
    </lineage>
</organism>
<name>A0A3M6UDX0_POCDA</name>
<evidence type="ECO:0000313" key="1">
    <source>
        <dbReference type="EMBL" id="RMX51883.1"/>
    </source>
</evidence>
<comment type="caution">
    <text evidence="1">The sequence shown here is derived from an EMBL/GenBank/DDBJ whole genome shotgun (WGS) entry which is preliminary data.</text>
</comment>
<dbReference type="EMBL" id="RCHS01001707">
    <property type="protein sequence ID" value="RMX51883.1"/>
    <property type="molecule type" value="Genomic_DNA"/>
</dbReference>
<accession>A0A3M6UDX0</accession>
<dbReference type="Proteomes" id="UP000275408">
    <property type="component" value="Unassembled WGS sequence"/>
</dbReference>